<accession>A0ABP9QPM5</accession>
<dbReference type="Proteomes" id="UP001500547">
    <property type="component" value="Unassembled WGS sequence"/>
</dbReference>
<evidence type="ECO:0008006" key="4">
    <source>
        <dbReference type="Google" id="ProtNLM"/>
    </source>
</evidence>
<evidence type="ECO:0000256" key="1">
    <source>
        <dbReference type="SAM" id="SignalP"/>
    </source>
</evidence>
<feature type="signal peptide" evidence="1">
    <location>
        <begin position="1"/>
        <end position="28"/>
    </location>
</feature>
<feature type="chain" id="PRO_5046416215" description="Lipoprotein" evidence="1">
    <location>
        <begin position="29"/>
        <end position="195"/>
    </location>
</feature>
<reference evidence="3" key="1">
    <citation type="journal article" date="2019" name="Int. J. Syst. Evol. Microbiol.">
        <title>The Global Catalogue of Microorganisms (GCM) 10K type strain sequencing project: providing services to taxonomists for standard genome sequencing and annotation.</title>
        <authorList>
            <consortium name="The Broad Institute Genomics Platform"/>
            <consortium name="The Broad Institute Genome Sequencing Center for Infectious Disease"/>
            <person name="Wu L."/>
            <person name="Ma J."/>
        </authorList>
    </citation>
    <scope>NUCLEOTIDE SEQUENCE [LARGE SCALE GENOMIC DNA]</scope>
    <source>
        <strain evidence="3">JCM 18715</strain>
    </source>
</reference>
<organism evidence="2 3">
    <name type="scientific">Viridibacterium curvum</name>
    <dbReference type="NCBI Taxonomy" id="1101404"/>
    <lineage>
        <taxon>Bacteria</taxon>
        <taxon>Pseudomonadati</taxon>
        <taxon>Pseudomonadota</taxon>
        <taxon>Betaproteobacteria</taxon>
        <taxon>Rhodocyclales</taxon>
        <taxon>Rhodocyclaceae</taxon>
        <taxon>Viridibacterium</taxon>
    </lineage>
</organism>
<name>A0ABP9QPM5_9RHOO</name>
<comment type="caution">
    <text evidence="2">The sequence shown here is derived from an EMBL/GenBank/DDBJ whole genome shotgun (WGS) entry which is preliminary data.</text>
</comment>
<keyword evidence="1" id="KW-0732">Signal</keyword>
<dbReference type="EMBL" id="BAABLD010000008">
    <property type="protein sequence ID" value="GAA5165215.1"/>
    <property type="molecule type" value="Genomic_DNA"/>
</dbReference>
<gene>
    <name evidence="2" type="ORF">GCM10025770_20380</name>
</gene>
<evidence type="ECO:0000313" key="2">
    <source>
        <dbReference type="EMBL" id="GAA5165215.1"/>
    </source>
</evidence>
<sequence>MAMKNIIIKLSTSLLVAASILTTGCAQIALNQPKASIDNTQKARSANLAPAAVGKFVVDPTKSADLDTSISLRGSNKAISPVNGSFAQYLQATLTEELKTAGLLDPNSGAVISGFLTQSSVESFGTGKGVLGARFVVTRGGATRFDKELVATSTWETSFVAGIAVPAAANEYEGLYRKLIGILLDDADFKKALAR</sequence>
<evidence type="ECO:0000313" key="3">
    <source>
        <dbReference type="Proteomes" id="UP001500547"/>
    </source>
</evidence>
<keyword evidence="3" id="KW-1185">Reference proteome</keyword>
<protein>
    <recommendedName>
        <fullName evidence="4">Lipoprotein</fullName>
    </recommendedName>
</protein>
<proteinExistence type="predicted"/>
<dbReference type="PROSITE" id="PS51257">
    <property type="entry name" value="PROKAR_LIPOPROTEIN"/>
    <property type="match status" value="1"/>
</dbReference>